<keyword evidence="2 5" id="KW-0378">Hydrolase</keyword>
<dbReference type="InterPro" id="IPR036412">
    <property type="entry name" value="HAD-like_sf"/>
</dbReference>
<keyword evidence="6" id="KW-1185">Reference proteome</keyword>
<dbReference type="GO" id="GO:0016787">
    <property type="term" value="F:hydrolase activity"/>
    <property type="evidence" value="ECO:0007669"/>
    <property type="project" value="UniProtKB-KW"/>
</dbReference>
<comment type="caution">
    <text evidence="5">The sequence shown here is derived from an EMBL/GenBank/DDBJ whole genome shotgun (WGS) entry which is preliminary data.</text>
</comment>
<evidence type="ECO:0000256" key="4">
    <source>
        <dbReference type="SAM" id="MobiDB-lite"/>
    </source>
</evidence>
<dbReference type="PANTHER" id="PTHR46470">
    <property type="entry name" value="N-ACYLNEURAMINATE-9-PHOSPHATASE"/>
    <property type="match status" value="1"/>
</dbReference>
<dbReference type="Gene3D" id="1.20.120.1600">
    <property type="match status" value="1"/>
</dbReference>
<keyword evidence="3" id="KW-0460">Magnesium</keyword>
<organism evidence="5 6">
    <name type="scientific">Vreelandella rituensis</name>
    <dbReference type="NCBI Taxonomy" id="2282306"/>
    <lineage>
        <taxon>Bacteria</taxon>
        <taxon>Pseudomonadati</taxon>
        <taxon>Pseudomonadota</taxon>
        <taxon>Gammaproteobacteria</taxon>
        <taxon>Oceanospirillales</taxon>
        <taxon>Halomonadaceae</taxon>
        <taxon>Vreelandella</taxon>
    </lineage>
</organism>
<accession>A0A368U8S1</accession>
<proteinExistence type="predicted"/>
<dbReference type="SUPFAM" id="SSF56784">
    <property type="entry name" value="HAD-like"/>
    <property type="match status" value="1"/>
</dbReference>
<protein>
    <submittedName>
        <fullName evidence="5">HAD family hydrolase</fullName>
    </submittedName>
</protein>
<dbReference type="PRINTS" id="PR00413">
    <property type="entry name" value="HADHALOGNASE"/>
</dbReference>
<dbReference type="InterPro" id="IPR006439">
    <property type="entry name" value="HAD-SF_hydro_IA"/>
</dbReference>
<dbReference type="SFLD" id="SFLDS00003">
    <property type="entry name" value="Haloacid_Dehalogenase"/>
    <property type="match status" value="1"/>
</dbReference>
<dbReference type="Gene3D" id="3.40.50.1000">
    <property type="entry name" value="HAD superfamily/HAD-like"/>
    <property type="match status" value="1"/>
</dbReference>
<dbReference type="RefSeq" id="WP_114485372.1">
    <property type="nucleotide sequence ID" value="NZ_CBCSHM010000012.1"/>
</dbReference>
<feature type="region of interest" description="Disordered" evidence="4">
    <location>
        <begin position="247"/>
        <end position="267"/>
    </location>
</feature>
<dbReference type="SFLD" id="SFLDG01129">
    <property type="entry name" value="C1.5:_HAD__Beta-PGM__Phosphata"/>
    <property type="match status" value="1"/>
</dbReference>
<dbReference type="EMBL" id="QPIJ01000002">
    <property type="protein sequence ID" value="RCV93500.1"/>
    <property type="molecule type" value="Genomic_DNA"/>
</dbReference>
<dbReference type="InterPro" id="IPR051400">
    <property type="entry name" value="HAD-like_hydrolase"/>
</dbReference>
<name>A0A368U8S1_9GAMM</name>
<dbReference type="OrthoDB" id="367448at2"/>
<dbReference type="GO" id="GO:0009231">
    <property type="term" value="P:riboflavin biosynthetic process"/>
    <property type="evidence" value="ECO:0007669"/>
    <property type="project" value="TreeGrafter"/>
</dbReference>
<evidence type="ECO:0000313" key="6">
    <source>
        <dbReference type="Proteomes" id="UP000253204"/>
    </source>
</evidence>
<dbReference type="AlphaFoldDB" id="A0A368U8S1"/>
<dbReference type="PANTHER" id="PTHR46470:SF4">
    <property type="entry name" value="5-AMINO-6-(5-PHOSPHO-D-RIBITYLAMINO)URACIL PHOSPHATASE YIGB"/>
    <property type="match status" value="1"/>
</dbReference>
<dbReference type="InterPro" id="IPR023214">
    <property type="entry name" value="HAD_sf"/>
</dbReference>
<dbReference type="Proteomes" id="UP000253204">
    <property type="component" value="Unassembled WGS sequence"/>
</dbReference>
<dbReference type="Pfam" id="PF00702">
    <property type="entry name" value="Hydrolase"/>
    <property type="match status" value="1"/>
</dbReference>
<sequence>MKRLQALTFDLDDTLWDNRGVMQRTEHGHYAWLSQCLDAWQQTQGGEPLQLAERLGLADYQSRRLQLAQTHALRRGDFTWLRERALAEQLQTLKLPRSSAIMWAAAAMDEFRRLRLEVTPHPEVAPLLACLGQRFKLAAITNGNIHLARLPFASHFNVMIAAGEMLAPKPDPRPFLAALARMGVAPSAALHVGDSWCDDVLPAQRLGMQVAWIAPLQAPPLRLPSGVHRLAHVSDLPALIERLAPMSRSGVTTTDPGAATRYPPLPA</sequence>
<dbReference type="NCBIfam" id="TIGR01509">
    <property type="entry name" value="HAD-SF-IA-v3"/>
    <property type="match status" value="1"/>
</dbReference>
<evidence type="ECO:0000313" key="5">
    <source>
        <dbReference type="EMBL" id="RCV93500.1"/>
    </source>
</evidence>
<dbReference type="NCBIfam" id="TIGR01549">
    <property type="entry name" value="HAD-SF-IA-v1"/>
    <property type="match status" value="1"/>
</dbReference>
<gene>
    <name evidence="5" type="ORF">DU506_02475</name>
</gene>
<evidence type="ECO:0000256" key="2">
    <source>
        <dbReference type="ARBA" id="ARBA00022801"/>
    </source>
</evidence>
<comment type="cofactor">
    <cofactor evidence="1">
        <name>Mg(2+)</name>
        <dbReference type="ChEBI" id="CHEBI:18420"/>
    </cofactor>
</comment>
<evidence type="ECO:0000256" key="1">
    <source>
        <dbReference type="ARBA" id="ARBA00001946"/>
    </source>
</evidence>
<reference evidence="5 6" key="1">
    <citation type="submission" date="2018-07" db="EMBL/GenBank/DDBJ databases">
        <title>Halomonas rutogse sp. nov., isolated from Lake TangqianCo on Tibetan Plateau.</title>
        <authorList>
            <person name="Lu H."/>
            <person name="Xing P."/>
            <person name="Wu Q."/>
        </authorList>
    </citation>
    <scope>NUCLEOTIDE SEQUENCE [LARGE SCALE GENOMIC DNA]</scope>
    <source>
        <strain evidence="5 6">TQ8S</strain>
    </source>
</reference>
<evidence type="ECO:0000256" key="3">
    <source>
        <dbReference type="ARBA" id="ARBA00022842"/>
    </source>
</evidence>